<feature type="compositionally biased region" description="Polar residues" evidence="1">
    <location>
        <begin position="221"/>
        <end position="236"/>
    </location>
</feature>
<dbReference type="InParanoid" id="A0A0D2APL0"/>
<gene>
    <name evidence="2" type="ORF">PV09_07381</name>
</gene>
<reference evidence="2 3" key="1">
    <citation type="submission" date="2015-01" db="EMBL/GenBank/DDBJ databases">
        <title>The Genome Sequence of Ochroconis gallopava CBS43764.</title>
        <authorList>
            <consortium name="The Broad Institute Genomics Platform"/>
            <person name="Cuomo C."/>
            <person name="de Hoog S."/>
            <person name="Gorbushina A."/>
            <person name="Stielow B."/>
            <person name="Teixiera M."/>
            <person name="Abouelleil A."/>
            <person name="Chapman S.B."/>
            <person name="Priest M."/>
            <person name="Young S.K."/>
            <person name="Wortman J."/>
            <person name="Nusbaum C."/>
            <person name="Birren B."/>
        </authorList>
    </citation>
    <scope>NUCLEOTIDE SEQUENCE [LARGE SCALE GENOMIC DNA]</scope>
    <source>
        <strain evidence="2 3">CBS 43764</strain>
    </source>
</reference>
<organism evidence="2 3">
    <name type="scientific">Verruconis gallopava</name>
    <dbReference type="NCBI Taxonomy" id="253628"/>
    <lineage>
        <taxon>Eukaryota</taxon>
        <taxon>Fungi</taxon>
        <taxon>Dikarya</taxon>
        <taxon>Ascomycota</taxon>
        <taxon>Pezizomycotina</taxon>
        <taxon>Dothideomycetes</taxon>
        <taxon>Pleosporomycetidae</taxon>
        <taxon>Venturiales</taxon>
        <taxon>Sympoventuriaceae</taxon>
        <taxon>Verruconis</taxon>
    </lineage>
</organism>
<evidence type="ECO:0000313" key="2">
    <source>
        <dbReference type="EMBL" id="KIW01094.1"/>
    </source>
</evidence>
<feature type="region of interest" description="Disordered" evidence="1">
    <location>
        <begin position="100"/>
        <end position="158"/>
    </location>
</feature>
<dbReference type="OrthoDB" id="3934466at2759"/>
<dbReference type="HOGENOM" id="CLU_692992_0_0_1"/>
<protein>
    <submittedName>
        <fullName evidence="2">Uncharacterized protein</fullName>
    </submittedName>
</protein>
<feature type="compositionally biased region" description="Low complexity" evidence="1">
    <location>
        <begin position="1"/>
        <end position="19"/>
    </location>
</feature>
<evidence type="ECO:0000313" key="3">
    <source>
        <dbReference type="Proteomes" id="UP000053259"/>
    </source>
</evidence>
<feature type="region of interest" description="Disordered" evidence="1">
    <location>
        <begin position="336"/>
        <end position="398"/>
    </location>
</feature>
<feature type="compositionally biased region" description="Polar residues" evidence="1">
    <location>
        <begin position="135"/>
        <end position="158"/>
    </location>
</feature>
<accession>A0A0D2APL0</accession>
<feature type="region of interest" description="Disordered" evidence="1">
    <location>
        <begin position="53"/>
        <end position="83"/>
    </location>
</feature>
<dbReference type="GeneID" id="27315354"/>
<dbReference type="RefSeq" id="XP_016210963.1">
    <property type="nucleotide sequence ID" value="XM_016361143.1"/>
</dbReference>
<sequence>MDQDDSCSTSIMSSTSNQSRPFLSRQRSNSVPAFGLVNVSAEEAGMIFSAAERATARRKRPLSVDSPGPVVEKDYDPSSLPATTFNFSTPSRLGLGASPLRNVQRSESVRTLQSDSSSATLTTNGNEDEIEPTPLASTFPASAAEPTNFSLPSSQSSRRMVDNPVLKAYADGLFRFTQNRLNSAAPETLRTLGLRRDPSLPSTPDLDVNELPRPTRPVFRSQFSDWSSTRASSVAQPSSPSTPSEPLTPSDEHSNLMTPDSFFAEITPRVAQTAQWAASLSLSRTSSNNGNGSTFLMDSPTIGMANLERTDSVTSSEAFSYFAGFDSVSEAAGTRLSNDMSPYGQHLRTPSSNFLSRSQPSSSASNHPPYNLHQQAQSPYGEMKSLSRTPSWQVPALG</sequence>
<feature type="compositionally biased region" description="Polar residues" evidence="1">
    <location>
        <begin position="348"/>
        <end position="378"/>
    </location>
</feature>
<feature type="region of interest" description="Disordered" evidence="1">
    <location>
        <begin position="189"/>
        <end position="258"/>
    </location>
</feature>
<proteinExistence type="predicted"/>
<dbReference type="EMBL" id="KN847557">
    <property type="protein sequence ID" value="KIW01094.1"/>
    <property type="molecule type" value="Genomic_DNA"/>
</dbReference>
<dbReference type="Proteomes" id="UP000053259">
    <property type="component" value="Unassembled WGS sequence"/>
</dbReference>
<keyword evidence="3" id="KW-1185">Reference proteome</keyword>
<feature type="compositionally biased region" description="Polar residues" evidence="1">
    <location>
        <begin position="101"/>
        <end position="125"/>
    </location>
</feature>
<name>A0A0D2APL0_9PEZI</name>
<dbReference type="AlphaFoldDB" id="A0A0D2APL0"/>
<evidence type="ECO:0000256" key="1">
    <source>
        <dbReference type="SAM" id="MobiDB-lite"/>
    </source>
</evidence>
<dbReference type="VEuPathDB" id="FungiDB:PV09_07381"/>
<feature type="region of interest" description="Disordered" evidence="1">
    <location>
        <begin position="1"/>
        <end position="27"/>
    </location>
</feature>
<feature type="compositionally biased region" description="Low complexity" evidence="1">
    <location>
        <begin position="237"/>
        <end position="249"/>
    </location>
</feature>